<feature type="domain" description="Blue (type 1) copper" evidence="3">
    <location>
        <begin position="43"/>
        <end position="126"/>
    </location>
</feature>
<proteinExistence type="predicted"/>
<dbReference type="EMBL" id="VBPB01000078">
    <property type="protein sequence ID" value="TMQ73211.1"/>
    <property type="molecule type" value="Genomic_DNA"/>
</dbReference>
<name>A0A538UBC8_UNCEI</name>
<organism evidence="4 5">
    <name type="scientific">Eiseniibacteriota bacterium</name>
    <dbReference type="NCBI Taxonomy" id="2212470"/>
    <lineage>
        <taxon>Bacteria</taxon>
        <taxon>Candidatus Eiseniibacteriota</taxon>
    </lineage>
</organism>
<protein>
    <recommendedName>
        <fullName evidence="3">Blue (type 1) copper domain-containing protein</fullName>
    </recommendedName>
</protein>
<dbReference type="PANTHER" id="PTHR36507">
    <property type="entry name" value="BLL1555 PROTEIN"/>
    <property type="match status" value="1"/>
</dbReference>
<keyword evidence="2" id="KW-0186">Copper</keyword>
<evidence type="ECO:0000313" key="5">
    <source>
        <dbReference type="Proteomes" id="UP000319771"/>
    </source>
</evidence>
<dbReference type="GO" id="GO:0009055">
    <property type="term" value="F:electron transfer activity"/>
    <property type="evidence" value="ECO:0007669"/>
    <property type="project" value="InterPro"/>
</dbReference>
<dbReference type="InterPro" id="IPR000923">
    <property type="entry name" value="BlueCu_1"/>
</dbReference>
<dbReference type="Pfam" id="PF00127">
    <property type="entry name" value="Copper-bind"/>
    <property type="match status" value="1"/>
</dbReference>
<dbReference type="InterPro" id="IPR052721">
    <property type="entry name" value="ET_Amicyanin"/>
</dbReference>
<dbReference type="Proteomes" id="UP000319771">
    <property type="component" value="Unassembled WGS sequence"/>
</dbReference>
<dbReference type="PROSITE" id="PS51257">
    <property type="entry name" value="PROKAR_LIPOPROTEIN"/>
    <property type="match status" value="1"/>
</dbReference>
<dbReference type="AlphaFoldDB" id="A0A538UBC8"/>
<sequence>MKRHRVVLGALALLIIALVALLGACGGNKSNPMSAGGGADVTITIVARNGNMSFSPNPASCPVGKKVAWRNNGGMTHTATSDPSGAAFNTGDIANGASSAPITMGTTGTFPYHCALHPDMTGTLSVTGP</sequence>
<gene>
    <name evidence="4" type="ORF">E6K81_05305</name>
</gene>
<dbReference type="PANTHER" id="PTHR36507:SF1">
    <property type="entry name" value="BLL1555 PROTEIN"/>
    <property type="match status" value="1"/>
</dbReference>
<evidence type="ECO:0000313" key="4">
    <source>
        <dbReference type="EMBL" id="TMQ73211.1"/>
    </source>
</evidence>
<evidence type="ECO:0000256" key="2">
    <source>
        <dbReference type="ARBA" id="ARBA00023008"/>
    </source>
</evidence>
<accession>A0A538UBC8</accession>
<keyword evidence="1" id="KW-0479">Metal-binding</keyword>
<comment type="caution">
    <text evidence="4">The sequence shown here is derived from an EMBL/GenBank/DDBJ whole genome shotgun (WGS) entry which is preliminary data.</text>
</comment>
<dbReference type="InterPro" id="IPR008972">
    <property type="entry name" value="Cupredoxin"/>
</dbReference>
<dbReference type="GO" id="GO:0005507">
    <property type="term" value="F:copper ion binding"/>
    <property type="evidence" value="ECO:0007669"/>
    <property type="project" value="InterPro"/>
</dbReference>
<dbReference type="Gene3D" id="2.60.40.420">
    <property type="entry name" value="Cupredoxins - blue copper proteins"/>
    <property type="match status" value="1"/>
</dbReference>
<reference evidence="4 5" key="1">
    <citation type="journal article" date="2019" name="Nat. Microbiol.">
        <title>Mediterranean grassland soil C-N compound turnover is dependent on rainfall and depth, and is mediated by genomically divergent microorganisms.</title>
        <authorList>
            <person name="Diamond S."/>
            <person name="Andeer P.F."/>
            <person name="Li Z."/>
            <person name="Crits-Christoph A."/>
            <person name="Burstein D."/>
            <person name="Anantharaman K."/>
            <person name="Lane K.R."/>
            <person name="Thomas B.C."/>
            <person name="Pan C."/>
            <person name="Northen T.R."/>
            <person name="Banfield J.F."/>
        </authorList>
    </citation>
    <scope>NUCLEOTIDE SEQUENCE [LARGE SCALE GENOMIC DNA]</scope>
    <source>
        <strain evidence="4">WS_11</strain>
    </source>
</reference>
<evidence type="ECO:0000256" key="1">
    <source>
        <dbReference type="ARBA" id="ARBA00022723"/>
    </source>
</evidence>
<dbReference type="SUPFAM" id="SSF49503">
    <property type="entry name" value="Cupredoxins"/>
    <property type="match status" value="1"/>
</dbReference>
<evidence type="ECO:0000259" key="3">
    <source>
        <dbReference type="Pfam" id="PF00127"/>
    </source>
</evidence>